<reference evidence="4 5" key="1">
    <citation type="submission" date="2013-04" db="EMBL/GenBank/DDBJ databases">
        <title>Oceanococcus atlanticus 22II-S10r2 Genome Sequencing.</title>
        <authorList>
            <person name="Lai Q."/>
            <person name="Li G."/>
            <person name="Shao Z."/>
        </authorList>
    </citation>
    <scope>NUCLEOTIDE SEQUENCE [LARGE SCALE GENOMIC DNA]</scope>
    <source>
        <strain evidence="4 5">22II-S10r2</strain>
    </source>
</reference>
<keyword evidence="2" id="KW-0812">Transmembrane</keyword>
<dbReference type="Gene3D" id="3.30.70.1070">
    <property type="entry name" value="Sporulation related repeat"/>
    <property type="match status" value="1"/>
</dbReference>
<dbReference type="GO" id="GO:0032506">
    <property type="term" value="P:cytokinetic process"/>
    <property type="evidence" value="ECO:0007669"/>
    <property type="project" value="TreeGrafter"/>
</dbReference>
<keyword evidence="5" id="KW-1185">Reference proteome</keyword>
<dbReference type="AlphaFoldDB" id="A0A1Y1SI90"/>
<dbReference type="PANTHER" id="PTHR38687">
    <property type="entry name" value="CELL DIVISION PROTEIN DEDD-RELATED"/>
    <property type="match status" value="1"/>
</dbReference>
<organism evidence="4 5">
    <name type="scientific">Oceanococcus atlanticus</name>
    <dbReference type="NCBI Taxonomy" id="1317117"/>
    <lineage>
        <taxon>Bacteria</taxon>
        <taxon>Pseudomonadati</taxon>
        <taxon>Pseudomonadota</taxon>
        <taxon>Gammaproteobacteria</taxon>
        <taxon>Chromatiales</taxon>
        <taxon>Oceanococcaceae</taxon>
        <taxon>Oceanococcus</taxon>
    </lineage>
</organism>
<evidence type="ECO:0000256" key="2">
    <source>
        <dbReference type="SAM" id="Phobius"/>
    </source>
</evidence>
<dbReference type="InterPro" id="IPR052521">
    <property type="entry name" value="Cell_div_SPOR-domain"/>
</dbReference>
<protein>
    <recommendedName>
        <fullName evidence="3">SPOR domain-containing protein</fullName>
    </recommendedName>
</protein>
<evidence type="ECO:0000256" key="1">
    <source>
        <dbReference type="SAM" id="MobiDB-lite"/>
    </source>
</evidence>
<dbReference type="GO" id="GO:0030428">
    <property type="term" value="C:cell septum"/>
    <property type="evidence" value="ECO:0007669"/>
    <property type="project" value="TreeGrafter"/>
</dbReference>
<accession>A0A1Y1SI90</accession>
<dbReference type="InterPro" id="IPR007730">
    <property type="entry name" value="SPOR-like_dom"/>
</dbReference>
<dbReference type="InterPro" id="IPR036680">
    <property type="entry name" value="SPOR-like_sf"/>
</dbReference>
<feature type="compositionally biased region" description="Basic and acidic residues" evidence="1">
    <location>
        <begin position="1"/>
        <end position="14"/>
    </location>
</feature>
<dbReference type="RefSeq" id="WP_083560408.1">
    <property type="nucleotide sequence ID" value="NZ_AQQV01000001.1"/>
</dbReference>
<sequence>MARDYARQRKEAPRRTHTNNSRGLPGWLWALCGLTLGLGIAAIVFIVYRPVESPAVVQGPPSRPVATPTPGPVVPPRQESRFKFYDGLAKAQVRPNEDAYKVEPPPPAAEDTSRYVIQAGSFRARDDAERRKANIALLGFESTIKQVDLLDRGTVYRVQVGPDMSRDAAEKAMRQLADNDIDSFATRAGG</sequence>
<proteinExistence type="predicted"/>
<comment type="caution">
    <text evidence="4">The sequence shown here is derived from an EMBL/GenBank/DDBJ whole genome shotgun (WGS) entry which is preliminary data.</text>
</comment>
<dbReference type="SUPFAM" id="SSF110997">
    <property type="entry name" value="Sporulation related repeat"/>
    <property type="match status" value="1"/>
</dbReference>
<dbReference type="Proteomes" id="UP000192342">
    <property type="component" value="Unassembled WGS sequence"/>
</dbReference>
<dbReference type="OrthoDB" id="8558195at2"/>
<keyword evidence="2" id="KW-1133">Transmembrane helix</keyword>
<dbReference type="GO" id="GO:0032153">
    <property type="term" value="C:cell division site"/>
    <property type="evidence" value="ECO:0007669"/>
    <property type="project" value="TreeGrafter"/>
</dbReference>
<dbReference type="PANTHER" id="PTHR38687:SF1">
    <property type="entry name" value="CELL DIVISION PROTEIN DEDD"/>
    <property type="match status" value="1"/>
</dbReference>
<dbReference type="GO" id="GO:0042834">
    <property type="term" value="F:peptidoglycan binding"/>
    <property type="evidence" value="ECO:0007669"/>
    <property type="project" value="InterPro"/>
</dbReference>
<feature type="compositionally biased region" description="Pro residues" evidence="1">
    <location>
        <begin position="61"/>
        <end position="75"/>
    </location>
</feature>
<evidence type="ECO:0000313" key="5">
    <source>
        <dbReference type="Proteomes" id="UP000192342"/>
    </source>
</evidence>
<dbReference type="STRING" id="1317117.ATO7_05790"/>
<keyword evidence="2" id="KW-0472">Membrane</keyword>
<evidence type="ECO:0000313" key="4">
    <source>
        <dbReference type="EMBL" id="ORE89367.1"/>
    </source>
</evidence>
<dbReference type="PROSITE" id="PS51724">
    <property type="entry name" value="SPOR"/>
    <property type="match status" value="1"/>
</dbReference>
<gene>
    <name evidence="4" type="ORF">ATO7_05790</name>
</gene>
<feature type="region of interest" description="Disordered" evidence="1">
    <location>
        <begin position="57"/>
        <end position="77"/>
    </location>
</feature>
<dbReference type="EMBL" id="AQQV01000001">
    <property type="protein sequence ID" value="ORE89367.1"/>
    <property type="molecule type" value="Genomic_DNA"/>
</dbReference>
<feature type="transmembrane region" description="Helical" evidence="2">
    <location>
        <begin position="24"/>
        <end position="48"/>
    </location>
</feature>
<feature type="region of interest" description="Disordered" evidence="1">
    <location>
        <begin position="1"/>
        <end position="20"/>
    </location>
</feature>
<name>A0A1Y1SI90_9GAMM</name>
<evidence type="ECO:0000259" key="3">
    <source>
        <dbReference type="PROSITE" id="PS51724"/>
    </source>
</evidence>
<feature type="domain" description="SPOR" evidence="3">
    <location>
        <begin position="109"/>
        <end position="188"/>
    </location>
</feature>
<dbReference type="Pfam" id="PF05036">
    <property type="entry name" value="SPOR"/>
    <property type="match status" value="1"/>
</dbReference>